<keyword evidence="9 13" id="KW-0443">Lipid metabolism</keyword>
<evidence type="ECO:0000256" key="8">
    <source>
        <dbReference type="ARBA" id="ARBA00022989"/>
    </source>
</evidence>
<keyword evidence="6 13" id="KW-0812">Transmembrane</keyword>
<dbReference type="GO" id="GO:0042761">
    <property type="term" value="P:very long-chain fatty acid biosynthetic process"/>
    <property type="evidence" value="ECO:0007669"/>
    <property type="project" value="TreeGrafter"/>
</dbReference>
<comment type="caution">
    <text evidence="14">The sequence shown here is derived from an EMBL/GenBank/DDBJ whole genome shotgun (WGS) entry which is preliminary data.</text>
</comment>
<feature type="transmembrane region" description="Helical" evidence="13">
    <location>
        <begin position="147"/>
        <end position="167"/>
    </location>
</feature>
<organism evidence="14 15">
    <name type="scientific">Coccomyxa viridis</name>
    <dbReference type="NCBI Taxonomy" id="1274662"/>
    <lineage>
        <taxon>Eukaryota</taxon>
        <taxon>Viridiplantae</taxon>
        <taxon>Chlorophyta</taxon>
        <taxon>core chlorophytes</taxon>
        <taxon>Trebouxiophyceae</taxon>
        <taxon>Trebouxiophyceae incertae sedis</taxon>
        <taxon>Coccomyxaceae</taxon>
        <taxon>Coccomyxa</taxon>
    </lineage>
</organism>
<name>A0AAV1IFI5_9CHLO</name>
<protein>
    <recommendedName>
        <fullName evidence="4 13">Very-long-chain (3R)-3-hydroxyacyl-CoA dehydratase</fullName>
        <ecNumber evidence="4 13">4.2.1.134</ecNumber>
    </recommendedName>
</protein>
<dbReference type="EMBL" id="CAUYUE010000011">
    <property type="protein sequence ID" value="CAK0784663.1"/>
    <property type="molecule type" value="Genomic_DNA"/>
</dbReference>
<comment type="similarity">
    <text evidence="3 13">Belongs to the very long-chain fatty acids dehydratase HACD family.</text>
</comment>
<dbReference type="GO" id="GO:0102158">
    <property type="term" value="F:very-long-chain (3R)-3-hydroxyacyl-CoA dehydratase activity"/>
    <property type="evidence" value="ECO:0007669"/>
    <property type="project" value="UniProtKB-EC"/>
</dbReference>
<keyword evidence="15" id="KW-1185">Reference proteome</keyword>
<dbReference type="PANTHER" id="PTHR11035">
    <property type="entry name" value="VERY-LONG-CHAIN (3R)-3-HYDROXYACYL-COA DEHYDRATASE"/>
    <property type="match status" value="1"/>
</dbReference>
<dbReference type="Proteomes" id="UP001314263">
    <property type="component" value="Unassembled WGS sequence"/>
</dbReference>
<keyword evidence="12 13" id="KW-0456">Lyase</keyword>
<evidence type="ECO:0000256" key="12">
    <source>
        <dbReference type="ARBA" id="ARBA00023239"/>
    </source>
</evidence>
<evidence type="ECO:0000256" key="1">
    <source>
        <dbReference type="ARBA" id="ARBA00004141"/>
    </source>
</evidence>
<dbReference type="GO" id="GO:0030497">
    <property type="term" value="P:fatty acid elongation"/>
    <property type="evidence" value="ECO:0007669"/>
    <property type="project" value="TreeGrafter"/>
</dbReference>
<evidence type="ECO:0000256" key="6">
    <source>
        <dbReference type="ARBA" id="ARBA00022692"/>
    </source>
</evidence>
<feature type="transmembrane region" description="Helical" evidence="13">
    <location>
        <begin position="187"/>
        <end position="210"/>
    </location>
</feature>
<keyword evidence="7 13" id="KW-0276">Fatty acid metabolism</keyword>
<dbReference type="EC" id="4.2.1.134" evidence="4 13"/>
<evidence type="ECO:0000256" key="13">
    <source>
        <dbReference type="RuleBase" id="RU363109"/>
    </source>
</evidence>
<dbReference type="PANTHER" id="PTHR11035:SF35">
    <property type="entry name" value="VERY-LONG-CHAIN (3R)-3-HYDROXYACYL-COA DEHYDRATASE"/>
    <property type="match status" value="1"/>
</dbReference>
<evidence type="ECO:0000256" key="7">
    <source>
        <dbReference type="ARBA" id="ARBA00022832"/>
    </source>
</evidence>
<comment type="subcellular location">
    <subcellularLocation>
        <location evidence="13">Endoplasmic reticulum membrane</location>
        <topology evidence="13">Multi-pass membrane protein</topology>
    </subcellularLocation>
    <subcellularLocation>
        <location evidence="1">Membrane</location>
        <topology evidence="1">Multi-pass membrane protein</topology>
    </subcellularLocation>
</comment>
<keyword evidence="10 13" id="KW-0472">Membrane</keyword>
<comment type="function">
    <text evidence="13">Catalyzes the third of the four reactions of the long-chain fatty acids elongation cycle. This endoplasmic reticulum-bound enzymatic process, allows the addition of two carbons to the chain of long- and very long-chain fatty acids/VLCFAs per cycle. This enzyme catalyzes the dehydration of the 3-hydroxyacyl-CoA intermediate into trans-2,3-enoyl-CoA, within each cycle of fatty acid elongation. Thereby, it participates to the production of VLCFAs of different chain lengths that are involved in multiple biological processes as precursors of membrane lipids and lipid mediators.</text>
</comment>
<evidence type="ECO:0000256" key="2">
    <source>
        <dbReference type="ARBA" id="ARBA00005194"/>
    </source>
</evidence>
<evidence type="ECO:0000313" key="14">
    <source>
        <dbReference type="EMBL" id="CAK0784663.1"/>
    </source>
</evidence>
<dbReference type="GO" id="GO:0005789">
    <property type="term" value="C:endoplasmic reticulum membrane"/>
    <property type="evidence" value="ECO:0007669"/>
    <property type="project" value="UniProtKB-SubCell"/>
</dbReference>
<evidence type="ECO:0000256" key="11">
    <source>
        <dbReference type="ARBA" id="ARBA00023160"/>
    </source>
</evidence>
<evidence type="ECO:0000256" key="10">
    <source>
        <dbReference type="ARBA" id="ARBA00023136"/>
    </source>
</evidence>
<dbReference type="GO" id="GO:0030148">
    <property type="term" value="P:sphingolipid biosynthetic process"/>
    <property type="evidence" value="ECO:0007669"/>
    <property type="project" value="TreeGrafter"/>
</dbReference>
<evidence type="ECO:0000256" key="4">
    <source>
        <dbReference type="ARBA" id="ARBA00013122"/>
    </source>
</evidence>
<keyword evidence="5 13" id="KW-0444">Lipid biosynthesis</keyword>
<keyword evidence="13" id="KW-0256">Endoplasmic reticulum</keyword>
<evidence type="ECO:0000256" key="3">
    <source>
        <dbReference type="ARBA" id="ARBA00007811"/>
    </source>
</evidence>
<proteinExistence type="inferred from homology"/>
<reference evidence="14 15" key="1">
    <citation type="submission" date="2023-10" db="EMBL/GenBank/DDBJ databases">
        <authorList>
            <person name="Maclean D."/>
            <person name="Macfadyen A."/>
        </authorList>
    </citation>
    <scope>NUCLEOTIDE SEQUENCE [LARGE SCALE GENOMIC DNA]</scope>
</reference>
<comment type="pathway">
    <text evidence="2 13">Lipid metabolism; fatty acid biosynthesis.</text>
</comment>
<comment type="catalytic activity">
    <reaction evidence="13">
        <text>a very-long-chain (3R)-3-hydroxyacyl-CoA = a very-long-chain (2E)-enoyl-CoA + H2O</text>
        <dbReference type="Rhea" id="RHEA:45812"/>
        <dbReference type="ChEBI" id="CHEBI:15377"/>
        <dbReference type="ChEBI" id="CHEBI:83728"/>
        <dbReference type="ChEBI" id="CHEBI:85440"/>
        <dbReference type="EC" id="4.2.1.134"/>
    </reaction>
</comment>
<dbReference type="InterPro" id="IPR007482">
    <property type="entry name" value="Tyr_Pase-like_PTPLA"/>
</dbReference>
<accession>A0AAV1IFI5</accession>
<dbReference type="AlphaFoldDB" id="A0AAV1IFI5"/>
<dbReference type="Pfam" id="PF04387">
    <property type="entry name" value="PTPLA"/>
    <property type="match status" value="1"/>
</dbReference>
<sequence>MSKHTAKGALGAKQWYLVAYNTAQLAGWGSAAYLTLHALVRHEGGDAVCKMAGRIVGLCQLAALMETVHTVAGLTRGSVLLSFLQWFGRSNVLFLILRSIPELWSHWAVPVLFLAWALADMARYPWYAWAQFQSPPHWLTWLRYSAFIPLYPLGILGGEMPLIWSGLPYISQRKLHSLEMPNSVNFAFSYHTFAQVGLFVLIPLAFLQLYTYMLQQRSKRLADVSVKGIR</sequence>
<gene>
    <name evidence="14" type="ORF">CVIRNUC_007867</name>
</gene>
<keyword evidence="8 13" id="KW-1133">Transmembrane helix</keyword>
<comment type="caution">
    <text evidence="13">Lacks conserved residue(s) required for the propagation of feature annotation.</text>
</comment>
<evidence type="ECO:0000256" key="5">
    <source>
        <dbReference type="ARBA" id="ARBA00022516"/>
    </source>
</evidence>
<evidence type="ECO:0000256" key="9">
    <source>
        <dbReference type="ARBA" id="ARBA00023098"/>
    </source>
</evidence>
<keyword evidence="11 13" id="KW-0275">Fatty acid biosynthesis</keyword>
<evidence type="ECO:0000313" key="15">
    <source>
        <dbReference type="Proteomes" id="UP001314263"/>
    </source>
</evidence>